<protein>
    <submittedName>
        <fullName evidence="4">TIGR02680 family protein</fullName>
    </submittedName>
</protein>
<dbReference type="PANTHER" id="PTHR23160">
    <property type="entry name" value="SYNAPTONEMAL COMPLEX PROTEIN-RELATED"/>
    <property type="match status" value="1"/>
</dbReference>
<feature type="region of interest" description="Disordered" evidence="3">
    <location>
        <begin position="1383"/>
        <end position="1419"/>
    </location>
</feature>
<name>A0A2U1K8C5_9BACI</name>
<organism evidence="4 5">
    <name type="scientific">Pueribacillus theae</name>
    <dbReference type="NCBI Taxonomy" id="2171751"/>
    <lineage>
        <taxon>Bacteria</taxon>
        <taxon>Bacillati</taxon>
        <taxon>Bacillota</taxon>
        <taxon>Bacilli</taxon>
        <taxon>Bacillales</taxon>
        <taxon>Bacillaceae</taxon>
        <taxon>Pueribacillus</taxon>
    </lineage>
</organism>
<dbReference type="PANTHER" id="PTHR23160:SF19">
    <property type="entry name" value="MYOSIN HEAVY CHAIN-RELATED PROTEIN"/>
    <property type="match status" value="1"/>
</dbReference>
<keyword evidence="5" id="KW-1185">Reference proteome</keyword>
<dbReference type="OrthoDB" id="9776649at2"/>
<dbReference type="SUPFAM" id="SSF52540">
    <property type="entry name" value="P-loop containing nucleoside triphosphate hydrolases"/>
    <property type="match status" value="1"/>
</dbReference>
<keyword evidence="1 2" id="KW-0175">Coiled coil</keyword>
<feature type="coiled-coil region" evidence="2">
    <location>
        <begin position="895"/>
        <end position="929"/>
    </location>
</feature>
<evidence type="ECO:0000256" key="1">
    <source>
        <dbReference type="ARBA" id="ARBA00023054"/>
    </source>
</evidence>
<proteinExistence type="predicted"/>
<evidence type="ECO:0000313" key="4">
    <source>
        <dbReference type="EMBL" id="PWA13433.1"/>
    </source>
</evidence>
<sequence>MRWKMERAGIFNFWYYDDQEFYFSDGRLILRGSNGSGKSVTMQSFIPLVLDGDKRPWRLDPFGSRDRRIEYYLLGETDSGIHDRTGYLYLEFRHAESGKTLTIGIGMRARKGISGLGFWGFVLQDGRRIGKDFFLYDYDHYRKYGEKIPLHRDKLIAQIGVGGKLVREQAAYRKLVNQVLFGFDDEESYQELLDLLIQLRSPKLSKDFKPSTIYNILTDALPPLKEEELRPLSDVLEDMDQINDTLDELMIHRKEIERLNDGYAKYNEYLFYEASSQLRRRQKEFENKKNDIDAIRQELAEYTQNVVDLQEQKEQATEKENELTTEIELLEQHEAIEKHKELEQAKNERQEITMQINNTKQRIAEVKARLEKNKIEQEETEKQAQRQEKLSTECMEDMEVIARDAEFTEHDLYHRQFEQQHHLEEGNWQAWKTDVANHGKRLQEALVLSQKEERAKERVQEAEAAMSEAREERDERERLLRQAEKQLQDTMSDYEDRFYQWFQSLKTLPLAEQTWRDLLHLLSGYPNVSYPEIKQPAINIYEETKEKWQVQMTQIQHQQGLLQEEKSALEEELYLWDTKKDPEPERRSSRESYRQKRKENQEGAGSSLDAGAPLYACCDFKQNLSDEEKARLESVLEYTGLLDAWIGPTQIVTEGSVWHEDIEEFMILPEPVSAKNDIGTLADVLQPELSDDMMISEEEVWNVLRTIRFEREHLKDERLEAKSDSNRTGSWVNHQGQFQLGALFGQVEVKPKAQLIGKNAREKMRMEMIEHLRNQIVEVEAKIQENGQKQQEIRLITEQLKEEIENIPSEEELLHAERTRRDARLDLEQAQKHLEKMDQQYRSHLGQWRQLQQDFKVYTDRWSRLKNRSLIEQAIADMQAYHMSLGELRSAVQILFTHKQRLNRLLEDIEACEEQQEREEEQHTEWKRKQRETEHKIETLTRLLDELGILNIYERLEEVKQQRNETSQLVQRLDANIRDVEIKKAKYEERVNIMKREFGEIETLRNQAVQYWQAEWERKLLTDWEDEWKRDNLDISVMLMLAKKAEQRYQKKYQTKPRDKAVNELLDMFNEVKNMLLDYVLESHYDEQHQRWLIHSVRDRQHPLSPGKLLEELILLEEEQKQLMDEKDRELYEQIILHSVGKAIRHKIYRAEQWVKQMNRLMDERKTSSGLKLSLKWEPRPPRNETELDVDKLVTLLRKDPELLRDDEVAQMVDHFRSRIRLAKSEADEKESLRKWIADFLDYRQWFDFVLYYKKGEQNRRVLTDSRFNVLSGGEKAMSMYIPLFAATYSRYNDSNPDSPKIISLDEAFAGVDEENIRDLFQLLTDMDFDYMMTSQVLWGCFDTVPNLSIYEIIRPKDVDFVTLLRYHWNGYRREMVLDEPLSDEPKRDLTYHDEEKDRNEAPKQASDQITLGLFSGDN</sequence>
<dbReference type="Pfam" id="PF13558">
    <property type="entry name" value="SbcC_Walker_B"/>
    <property type="match status" value="1"/>
</dbReference>
<comment type="caution">
    <text evidence="4">The sequence shown here is derived from an EMBL/GenBank/DDBJ whole genome shotgun (WGS) entry which is preliminary data.</text>
</comment>
<feature type="coiled-coil region" evidence="2">
    <location>
        <begin position="956"/>
        <end position="997"/>
    </location>
</feature>
<dbReference type="RefSeq" id="WP_116552938.1">
    <property type="nucleotide sequence ID" value="NZ_QCZG01000001.1"/>
</dbReference>
<evidence type="ECO:0000256" key="3">
    <source>
        <dbReference type="SAM" id="MobiDB-lite"/>
    </source>
</evidence>
<feature type="coiled-coil region" evidence="2">
    <location>
        <begin position="813"/>
        <end position="847"/>
    </location>
</feature>
<gene>
    <name evidence="4" type="ORF">DCC39_00645</name>
</gene>
<evidence type="ECO:0000313" key="5">
    <source>
        <dbReference type="Proteomes" id="UP000245998"/>
    </source>
</evidence>
<feature type="coiled-coil region" evidence="2">
    <location>
        <begin position="445"/>
        <end position="493"/>
    </location>
</feature>
<evidence type="ECO:0000256" key="2">
    <source>
        <dbReference type="SAM" id="Coils"/>
    </source>
</evidence>
<dbReference type="EMBL" id="QCZG01000001">
    <property type="protein sequence ID" value="PWA13433.1"/>
    <property type="molecule type" value="Genomic_DNA"/>
</dbReference>
<dbReference type="InterPro" id="IPR027417">
    <property type="entry name" value="P-loop_NTPase"/>
</dbReference>
<dbReference type="NCBIfam" id="TIGR02680">
    <property type="entry name" value="TIGR02680 family protein"/>
    <property type="match status" value="1"/>
</dbReference>
<feature type="region of interest" description="Disordered" evidence="3">
    <location>
        <begin position="575"/>
        <end position="608"/>
    </location>
</feature>
<feature type="compositionally biased region" description="Basic and acidic residues" evidence="3">
    <location>
        <begin position="577"/>
        <end position="601"/>
    </location>
</feature>
<dbReference type="InterPro" id="IPR013496">
    <property type="entry name" value="CHP02680"/>
</dbReference>
<reference evidence="4 5" key="1">
    <citation type="submission" date="2018-04" db="EMBL/GenBank/DDBJ databases">
        <title>Camelliibacillus theae gen. nov., sp. nov., isolated from Pu'er tea.</title>
        <authorList>
            <person name="Niu L."/>
        </authorList>
    </citation>
    <scope>NUCLEOTIDE SEQUENCE [LARGE SCALE GENOMIC DNA]</scope>
    <source>
        <strain evidence="4 5">T8</strain>
    </source>
</reference>
<feature type="coiled-coil region" evidence="2">
    <location>
        <begin position="538"/>
        <end position="572"/>
    </location>
</feature>
<dbReference type="Gene3D" id="3.40.50.300">
    <property type="entry name" value="P-loop containing nucleotide triphosphate hydrolases"/>
    <property type="match status" value="1"/>
</dbReference>
<feature type="compositionally biased region" description="Basic and acidic residues" evidence="3">
    <location>
        <begin position="1384"/>
        <end position="1402"/>
    </location>
</feature>
<feature type="coiled-coil region" evidence="2">
    <location>
        <begin position="239"/>
        <end position="390"/>
    </location>
</feature>
<dbReference type="Proteomes" id="UP000245998">
    <property type="component" value="Unassembled WGS sequence"/>
</dbReference>
<accession>A0A2U1K8C5</accession>